<evidence type="ECO:0000256" key="9">
    <source>
        <dbReference type="ARBA" id="ARBA00047506"/>
    </source>
</evidence>
<dbReference type="Pfam" id="PF08546">
    <property type="entry name" value="ApbA_C"/>
    <property type="match status" value="1"/>
</dbReference>
<dbReference type="PANTHER" id="PTHR43765:SF2">
    <property type="entry name" value="2-DEHYDROPANTOATE 2-REDUCTASE"/>
    <property type="match status" value="1"/>
</dbReference>
<evidence type="ECO:0000313" key="15">
    <source>
        <dbReference type="EMBL" id="KXB08723.1"/>
    </source>
</evidence>
<name>A0A133VQM5_9EURY</name>
<dbReference type="InterPro" id="IPR008927">
    <property type="entry name" value="6-PGluconate_DH-like_C_sf"/>
</dbReference>
<evidence type="ECO:0000259" key="14">
    <source>
        <dbReference type="Pfam" id="PF08546"/>
    </source>
</evidence>
<gene>
    <name evidence="15" type="ORF">AKJ56_00475</name>
</gene>
<dbReference type="InterPro" id="IPR050838">
    <property type="entry name" value="Ketopantoate_reductase"/>
</dbReference>
<evidence type="ECO:0000256" key="3">
    <source>
        <dbReference type="ARBA" id="ARBA00013014"/>
    </source>
</evidence>
<accession>A0A133VQM5</accession>
<protein>
    <recommendedName>
        <fullName evidence="4 12">2-dehydropantoate 2-reductase</fullName>
        <ecNumber evidence="3 12">1.1.1.169</ecNumber>
    </recommendedName>
    <alternativeName>
        <fullName evidence="8 12">Ketopantoate reductase</fullName>
    </alternativeName>
</protein>
<proteinExistence type="inferred from homology"/>
<evidence type="ECO:0000256" key="2">
    <source>
        <dbReference type="ARBA" id="ARBA00007870"/>
    </source>
</evidence>
<dbReference type="GO" id="GO:0015937">
    <property type="term" value="P:coenzyme A biosynthetic process"/>
    <property type="evidence" value="ECO:0007669"/>
    <property type="project" value="UniProtKB-UniPathway"/>
</dbReference>
<keyword evidence="7 12" id="KW-0560">Oxidoreductase</keyword>
<evidence type="ECO:0000256" key="12">
    <source>
        <dbReference type="RuleBase" id="RU362068"/>
    </source>
</evidence>
<evidence type="ECO:0000256" key="8">
    <source>
        <dbReference type="ARBA" id="ARBA00032024"/>
    </source>
</evidence>
<keyword evidence="5 12" id="KW-0521">NADP</keyword>
<evidence type="ECO:0000256" key="1">
    <source>
        <dbReference type="ARBA" id="ARBA00004724"/>
    </source>
</evidence>
<evidence type="ECO:0000256" key="10">
    <source>
        <dbReference type="ARBA" id="ARBA00048196"/>
    </source>
</evidence>
<dbReference type="NCBIfam" id="TIGR00745">
    <property type="entry name" value="apbA_panE"/>
    <property type="match status" value="1"/>
</dbReference>
<dbReference type="InterPro" id="IPR013328">
    <property type="entry name" value="6PGD_dom2"/>
</dbReference>
<evidence type="ECO:0000256" key="5">
    <source>
        <dbReference type="ARBA" id="ARBA00022857"/>
    </source>
</evidence>
<dbReference type="Gene3D" id="3.40.50.720">
    <property type="entry name" value="NAD(P)-binding Rossmann-like Domain"/>
    <property type="match status" value="1"/>
</dbReference>
<dbReference type="InterPro" id="IPR013332">
    <property type="entry name" value="KPR_N"/>
</dbReference>
<dbReference type="EC" id="1.1.1.169" evidence="3 12"/>
<dbReference type="FunFam" id="1.10.1040.10:FF:000017">
    <property type="entry name" value="2-dehydropantoate 2-reductase"/>
    <property type="match status" value="1"/>
</dbReference>
<dbReference type="SUPFAM" id="SSF51735">
    <property type="entry name" value="NAD(P)-binding Rossmann-fold domains"/>
    <property type="match status" value="1"/>
</dbReference>
<dbReference type="GO" id="GO:0008677">
    <property type="term" value="F:2-dehydropantoate 2-reductase activity"/>
    <property type="evidence" value="ECO:0007669"/>
    <property type="project" value="UniProtKB-EC"/>
</dbReference>
<dbReference type="Pfam" id="PF02558">
    <property type="entry name" value="ApbA"/>
    <property type="match status" value="1"/>
</dbReference>
<evidence type="ECO:0000256" key="7">
    <source>
        <dbReference type="ARBA" id="ARBA00023002"/>
    </source>
</evidence>
<keyword evidence="6 12" id="KW-0173">Coenzyme A biosynthesis</keyword>
<evidence type="ECO:0000256" key="4">
    <source>
        <dbReference type="ARBA" id="ARBA00019465"/>
    </source>
</evidence>
<reference evidence="15 16" key="1">
    <citation type="journal article" date="2016" name="Sci. Rep.">
        <title>Metabolic traits of an uncultured archaeal lineage -MSBL1- from brine pools of the Red Sea.</title>
        <authorList>
            <person name="Mwirichia R."/>
            <person name="Alam I."/>
            <person name="Rashid M."/>
            <person name="Vinu M."/>
            <person name="Ba-Alawi W."/>
            <person name="Anthony Kamau A."/>
            <person name="Kamanda Ngugi D."/>
            <person name="Goker M."/>
            <person name="Klenk H.P."/>
            <person name="Bajic V."/>
            <person name="Stingl U."/>
        </authorList>
    </citation>
    <scope>NUCLEOTIDE SEQUENCE [LARGE SCALE GENOMIC DNA]</scope>
    <source>
        <strain evidence="15">SCGC-AAA382N08</strain>
    </source>
</reference>
<dbReference type="EMBL" id="LHYJ01000004">
    <property type="protein sequence ID" value="KXB08723.1"/>
    <property type="molecule type" value="Genomic_DNA"/>
</dbReference>
<dbReference type="GO" id="GO:0050661">
    <property type="term" value="F:NADP binding"/>
    <property type="evidence" value="ECO:0007669"/>
    <property type="project" value="TreeGrafter"/>
</dbReference>
<dbReference type="SUPFAM" id="SSF48179">
    <property type="entry name" value="6-phosphogluconate dehydrogenase C-terminal domain-like"/>
    <property type="match status" value="1"/>
</dbReference>
<keyword evidence="16" id="KW-1185">Reference proteome</keyword>
<evidence type="ECO:0000259" key="13">
    <source>
        <dbReference type="Pfam" id="PF02558"/>
    </source>
</evidence>
<dbReference type="Proteomes" id="UP000070175">
    <property type="component" value="Unassembled WGS sequence"/>
</dbReference>
<comment type="caution">
    <text evidence="15">The sequence shown here is derived from an EMBL/GenBank/DDBJ whole genome shotgun (WGS) entry which is preliminary data.</text>
</comment>
<feature type="domain" description="Ketopantoate reductase C-terminal" evidence="14">
    <location>
        <begin position="178"/>
        <end position="300"/>
    </location>
</feature>
<dbReference type="GO" id="GO:0015940">
    <property type="term" value="P:pantothenate biosynthetic process"/>
    <property type="evidence" value="ECO:0007669"/>
    <property type="project" value="InterPro"/>
</dbReference>
<dbReference type="AlphaFoldDB" id="A0A133VQM5"/>
<dbReference type="InterPro" id="IPR036291">
    <property type="entry name" value="NAD(P)-bd_dom_sf"/>
</dbReference>
<sequence>MNITIIGSGAMGSLFGGLLTAQGNEVTLVDTWEKHVKTMNEEGLKISKPSGKTRKIKVKATTSPNLTKKPDLAIILVKSYNTGEAAKTYSKILTENVDVLTLQNGLNNPETIKETVSEKNIIAGVTAHGSTLNEPGHIIHAGTGPTSIGRYFTENDEKVHQIAKILTDAGFQTDISDNIREDIWEKLLVNIGINYPTALTRTKNGLLTETKTEEQLIKAITEEATKVAQKEDVKIRNDIDRYVKKIARSTQNNKSSMLQDIEAGKKTETEYLAGAIVKLAGKHGINVPINQTLNNLIHLAEQKKS</sequence>
<dbReference type="GO" id="GO:0005737">
    <property type="term" value="C:cytoplasm"/>
    <property type="evidence" value="ECO:0007669"/>
    <property type="project" value="TreeGrafter"/>
</dbReference>
<dbReference type="UniPathway" id="UPA00241"/>
<dbReference type="InterPro" id="IPR003710">
    <property type="entry name" value="ApbA"/>
</dbReference>
<evidence type="ECO:0000256" key="11">
    <source>
        <dbReference type="ARBA" id="ARBA00056765"/>
    </source>
</evidence>
<comment type="catalytic activity">
    <reaction evidence="9">
        <text>(R)-pantoate + NADP(+) = 2-dehydropantoate + NADPH + H(+)</text>
        <dbReference type="Rhea" id="RHEA:16233"/>
        <dbReference type="ChEBI" id="CHEBI:11561"/>
        <dbReference type="ChEBI" id="CHEBI:15378"/>
        <dbReference type="ChEBI" id="CHEBI:15980"/>
        <dbReference type="ChEBI" id="CHEBI:57783"/>
        <dbReference type="ChEBI" id="CHEBI:58349"/>
        <dbReference type="EC" id="1.1.1.169"/>
    </reaction>
    <physiologicalReaction direction="right-to-left" evidence="9">
        <dbReference type="Rhea" id="RHEA:16235"/>
    </physiologicalReaction>
</comment>
<dbReference type="PANTHER" id="PTHR43765">
    <property type="entry name" value="2-DEHYDROPANTOATE 2-REDUCTASE-RELATED"/>
    <property type="match status" value="1"/>
</dbReference>
<feature type="domain" description="Ketopantoate reductase N-terminal" evidence="13">
    <location>
        <begin position="3"/>
        <end position="150"/>
    </location>
</feature>
<comment type="similarity">
    <text evidence="2 12">Belongs to the ketopantoate reductase family.</text>
</comment>
<comment type="pathway">
    <text evidence="1 12">Cofactor biosynthesis; coenzyme A biosynthesis.</text>
</comment>
<comment type="function">
    <text evidence="12">Catalyzes the NADPH-dependent reduction of ketopantoate into pantoic acid.</text>
</comment>
<comment type="catalytic activity">
    <reaction evidence="10">
        <text>(R)-pantoate + NAD(+) = 2-dehydropantoate + NADH + H(+)</text>
        <dbReference type="Rhea" id="RHEA:61292"/>
        <dbReference type="ChEBI" id="CHEBI:11561"/>
        <dbReference type="ChEBI" id="CHEBI:15378"/>
        <dbReference type="ChEBI" id="CHEBI:15980"/>
        <dbReference type="ChEBI" id="CHEBI:57540"/>
        <dbReference type="ChEBI" id="CHEBI:57945"/>
    </reaction>
    <physiologicalReaction direction="right-to-left" evidence="10">
        <dbReference type="Rhea" id="RHEA:61294"/>
    </physiologicalReaction>
</comment>
<dbReference type="Gene3D" id="1.10.1040.10">
    <property type="entry name" value="N-(1-d-carboxylethyl)-l-norvaline Dehydrogenase, domain 2"/>
    <property type="match status" value="1"/>
</dbReference>
<evidence type="ECO:0000313" key="16">
    <source>
        <dbReference type="Proteomes" id="UP000070175"/>
    </source>
</evidence>
<comment type="function">
    <text evidence="11">Catalyzes the NAD(P)H-dependent reduction of ketopantoate into pantoic acid.</text>
</comment>
<organism evidence="15 16">
    <name type="scientific">candidate division MSBL1 archaeon SCGC-AAA382N08</name>
    <dbReference type="NCBI Taxonomy" id="1698285"/>
    <lineage>
        <taxon>Archaea</taxon>
        <taxon>Methanobacteriati</taxon>
        <taxon>Methanobacteriota</taxon>
        <taxon>candidate division MSBL1</taxon>
    </lineage>
</organism>
<dbReference type="InterPro" id="IPR013752">
    <property type="entry name" value="KPA_reductase"/>
</dbReference>
<evidence type="ECO:0000256" key="6">
    <source>
        <dbReference type="ARBA" id="ARBA00022993"/>
    </source>
</evidence>